<keyword evidence="2" id="KW-1185">Reference proteome</keyword>
<proteinExistence type="predicted"/>
<dbReference type="RefSeq" id="WP_149838839.1">
    <property type="nucleotide sequence ID" value="NZ_VUOC01000003.1"/>
</dbReference>
<sequence length="156" mass="17594">MKMYPFNQASQVQFVSFDGKVDIFQKEFVFPKDGHNIDPALITDGVPPPKDTVRYNDLKEVKSLTPAQTGTLTDILYNYGYPGRWHSTRTVACYEPRNAILFLDGKGQALAFIEICFACRNTETSSAQISLGEMCEGKIDMIRKLFEQVGIKYGVH</sequence>
<reference evidence="1 2" key="2">
    <citation type="submission" date="2019-09" db="EMBL/GenBank/DDBJ databases">
        <authorList>
            <person name="Jin C."/>
        </authorList>
    </citation>
    <scope>NUCLEOTIDE SEQUENCE [LARGE SCALE GENOMIC DNA]</scope>
    <source>
        <strain evidence="1 2">BN140078</strain>
    </source>
</reference>
<dbReference type="AlphaFoldDB" id="A0A5B2VR92"/>
<reference evidence="1 2" key="1">
    <citation type="submission" date="2019-09" db="EMBL/GenBank/DDBJ databases">
        <title>Chitinophaga ginsengihumi sp. nov., isolated from soil of ginseng rhizosphere.</title>
        <authorList>
            <person name="Lee J."/>
        </authorList>
    </citation>
    <scope>NUCLEOTIDE SEQUENCE [LARGE SCALE GENOMIC DNA]</scope>
    <source>
        <strain evidence="1 2">BN140078</strain>
    </source>
</reference>
<comment type="caution">
    <text evidence="1">The sequence shown here is derived from an EMBL/GenBank/DDBJ whole genome shotgun (WGS) entry which is preliminary data.</text>
</comment>
<organism evidence="1 2">
    <name type="scientific">Chitinophaga agrisoli</name>
    <dbReference type="NCBI Taxonomy" id="2607653"/>
    <lineage>
        <taxon>Bacteria</taxon>
        <taxon>Pseudomonadati</taxon>
        <taxon>Bacteroidota</taxon>
        <taxon>Chitinophagia</taxon>
        <taxon>Chitinophagales</taxon>
        <taxon>Chitinophagaceae</taxon>
        <taxon>Chitinophaga</taxon>
    </lineage>
</organism>
<dbReference type="EMBL" id="VUOC01000003">
    <property type="protein sequence ID" value="KAA2241324.1"/>
    <property type="molecule type" value="Genomic_DNA"/>
</dbReference>
<gene>
    <name evidence="1" type="ORF">F0L74_15580</name>
</gene>
<dbReference type="Proteomes" id="UP000324611">
    <property type="component" value="Unassembled WGS sequence"/>
</dbReference>
<evidence type="ECO:0000313" key="2">
    <source>
        <dbReference type="Proteomes" id="UP000324611"/>
    </source>
</evidence>
<protein>
    <submittedName>
        <fullName evidence="1">Uncharacterized protein</fullName>
    </submittedName>
</protein>
<accession>A0A5B2VR92</accession>
<evidence type="ECO:0000313" key="1">
    <source>
        <dbReference type="EMBL" id="KAA2241324.1"/>
    </source>
</evidence>
<name>A0A5B2VR92_9BACT</name>